<feature type="signal peptide" evidence="1">
    <location>
        <begin position="1"/>
        <end position="21"/>
    </location>
</feature>
<keyword evidence="3" id="KW-1185">Reference proteome</keyword>
<reference evidence="2 3" key="2">
    <citation type="submission" date="2014-09" db="EMBL/GenBank/DDBJ databases">
        <authorList>
            <consortium name="NBRP consortium"/>
            <person name="Sawabe T."/>
            <person name="Meirelles P."/>
            <person name="Nakanishi M."/>
            <person name="Sayaka M."/>
            <person name="Hattori M."/>
            <person name="Ohkuma M."/>
        </authorList>
    </citation>
    <scope>NUCLEOTIDE SEQUENCE [LARGE SCALE GENOMIC DNA]</scope>
    <source>
        <strain evidence="2 3">JCM 19240</strain>
    </source>
</reference>
<dbReference type="EMBL" id="BBMT01000007">
    <property type="protein sequence ID" value="GAL35623.1"/>
    <property type="molecule type" value="Genomic_DNA"/>
</dbReference>
<dbReference type="Proteomes" id="UP000029224">
    <property type="component" value="Unassembled WGS sequence"/>
</dbReference>
<keyword evidence="1" id="KW-0732">Signal</keyword>
<comment type="caution">
    <text evidence="2">The sequence shown here is derived from an EMBL/GenBank/DDBJ whole genome shotgun (WGS) entry which is preliminary data.</text>
</comment>
<dbReference type="InterPro" id="IPR038404">
    <property type="entry name" value="TRAP_DctP_sf"/>
</dbReference>
<evidence type="ECO:0000313" key="3">
    <source>
        <dbReference type="Proteomes" id="UP000029224"/>
    </source>
</evidence>
<proteinExistence type="predicted"/>
<dbReference type="AlphaFoldDB" id="A0A090T8Q6"/>
<name>A0A090T8Q6_9VIBR</name>
<protein>
    <submittedName>
        <fullName evidence="2">TRAP-type C4-dicarboxylate transport system periplasmic component</fullName>
    </submittedName>
</protein>
<evidence type="ECO:0000256" key="1">
    <source>
        <dbReference type="SAM" id="SignalP"/>
    </source>
</evidence>
<evidence type="ECO:0000313" key="2">
    <source>
        <dbReference type="EMBL" id="GAL35623.1"/>
    </source>
</evidence>
<gene>
    <name evidence="2" type="ORF">JCM19240_470</name>
</gene>
<feature type="chain" id="PRO_5001864297" evidence="1">
    <location>
        <begin position="22"/>
        <end position="71"/>
    </location>
</feature>
<organism evidence="2 3">
    <name type="scientific">Vibrio maritimus</name>
    <dbReference type="NCBI Taxonomy" id="990268"/>
    <lineage>
        <taxon>Bacteria</taxon>
        <taxon>Pseudomonadati</taxon>
        <taxon>Pseudomonadota</taxon>
        <taxon>Gammaproteobacteria</taxon>
        <taxon>Vibrionales</taxon>
        <taxon>Vibrionaceae</taxon>
        <taxon>Vibrio</taxon>
    </lineage>
</organism>
<reference evidence="2 3" key="1">
    <citation type="submission" date="2014-09" db="EMBL/GenBank/DDBJ databases">
        <title>Vibrio maritimus JCM 19240. (C210) whole genome shotgun sequence.</title>
        <authorList>
            <person name="Sawabe T."/>
            <person name="Meirelles P."/>
            <person name="Nakanishi M."/>
            <person name="Sayaka M."/>
            <person name="Hattori M."/>
            <person name="Ohkuma M."/>
        </authorList>
    </citation>
    <scope>NUCLEOTIDE SEQUENCE [LARGE SCALE GENOMIC DNA]</scope>
    <source>
        <strain evidence="2 3">JCM 19240</strain>
    </source>
</reference>
<accession>A0A090T8Q6</accession>
<dbReference type="Gene3D" id="3.40.190.170">
    <property type="entry name" value="Bacterial extracellular solute-binding protein, family 7"/>
    <property type="match status" value="1"/>
</dbReference>
<sequence>MKKLIMATAVSVLALSTSVMAATTIRIGHGANENYHLHRALEKFKSDLEQNSDGKFDVQILLTRKWDQTAK</sequence>